<organism evidence="1 3">
    <name type="scientific">Curtobacterium luteum</name>
    <dbReference type="NCBI Taxonomy" id="33881"/>
    <lineage>
        <taxon>Bacteria</taxon>
        <taxon>Bacillati</taxon>
        <taxon>Actinomycetota</taxon>
        <taxon>Actinomycetes</taxon>
        <taxon>Micrococcales</taxon>
        <taxon>Microbacteriaceae</taxon>
        <taxon>Curtobacterium</taxon>
    </lineage>
</organism>
<comment type="caution">
    <text evidence="1">The sequence shown here is derived from an EMBL/GenBank/DDBJ whole genome shotgun (WGS) entry which is preliminary data.</text>
</comment>
<dbReference type="Proteomes" id="UP000746584">
    <property type="component" value="Unassembled WGS sequence"/>
</dbReference>
<dbReference type="EMBL" id="BMOI01000006">
    <property type="protein sequence ID" value="GGK99989.1"/>
    <property type="molecule type" value="Genomic_DNA"/>
</dbReference>
<evidence type="ECO:0008006" key="5">
    <source>
        <dbReference type="Google" id="ProtNLM"/>
    </source>
</evidence>
<sequence>MREDVLERLLTAERLRSYAEVTGSSAGALRLSAWNMRAAASVMELAGVVEVVARNALDRELRAWAAARSGRPWFDVAPLDARGTADLAKARARAGRNARLDEVHGRVIAELTFGFWRYLVESRYHTSLWVPDLHRAFPHGPDNLRVRRSEVTRRLQQLHFVRNRAAHHEPIHARDLHRDHDYAIELLDWISPVAAEWAARTTSLRAVLATRPSA</sequence>
<proteinExistence type="predicted"/>
<dbReference type="Proteomes" id="UP000648535">
    <property type="component" value="Unassembled WGS sequence"/>
</dbReference>
<evidence type="ECO:0000313" key="1">
    <source>
        <dbReference type="EMBL" id="GGK99989.1"/>
    </source>
</evidence>
<dbReference type="RefSeq" id="WP_175327962.1">
    <property type="nucleotide sequence ID" value="NZ_BMOI01000006.1"/>
</dbReference>
<accession>A0A8H9G9R7</accession>
<reference evidence="1" key="2">
    <citation type="submission" date="2020-09" db="EMBL/GenBank/DDBJ databases">
        <authorList>
            <person name="Sun Q."/>
            <person name="Ohkuma M."/>
        </authorList>
    </citation>
    <scope>NUCLEOTIDE SEQUENCE</scope>
    <source>
        <strain evidence="1">JCM 1480</strain>
    </source>
</reference>
<evidence type="ECO:0000313" key="2">
    <source>
        <dbReference type="EMBL" id="MBM7803516.1"/>
    </source>
</evidence>
<reference evidence="1" key="1">
    <citation type="journal article" date="2014" name="Int. J. Syst. Evol. Microbiol.">
        <title>Complete genome sequence of Corynebacterium casei LMG S-19264T (=DSM 44701T), isolated from a smear-ripened cheese.</title>
        <authorList>
            <consortium name="US DOE Joint Genome Institute (JGI-PGF)"/>
            <person name="Walter F."/>
            <person name="Albersmeier A."/>
            <person name="Kalinowski J."/>
            <person name="Ruckert C."/>
        </authorList>
    </citation>
    <scope>NUCLEOTIDE SEQUENCE</scope>
    <source>
        <strain evidence="1">JCM 1480</strain>
    </source>
</reference>
<dbReference type="AlphaFoldDB" id="A0A8H9G9R7"/>
<reference evidence="2 4" key="3">
    <citation type="submission" date="2021-01" db="EMBL/GenBank/DDBJ databases">
        <title>Sequencing the genomes of 1000 actinobacteria strains.</title>
        <authorList>
            <person name="Klenk H.-P."/>
        </authorList>
    </citation>
    <scope>NUCLEOTIDE SEQUENCE [LARGE SCALE GENOMIC DNA]</scope>
    <source>
        <strain evidence="2 4">DSM 20542</strain>
    </source>
</reference>
<evidence type="ECO:0000313" key="4">
    <source>
        <dbReference type="Proteomes" id="UP000746584"/>
    </source>
</evidence>
<evidence type="ECO:0000313" key="3">
    <source>
        <dbReference type="Proteomes" id="UP000648535"/>
    </source>
</evidence>
<dbReference type="EMBL" id="JAFBCG010000001">
    <property type="protein sequence ID" value="MBM7803516.1"/>
    <property type="molecule type" value="Genomic_DNA"/>
</dbReference>
<gene>
    <name evidence="1" type="ORF">GCM10009769_17680</name>
    <name evidence="2" type="ORF">JOE58_002767</name>
</gene>
<keyword evidence="4" id="KW-1185">Reference proteome</keyword>
<protein>
    <recommendedName>
        <fullName evidence="5">Abi-like protein</fullName>
    </recommendedName>
</protein>
<name>A0A8H9G9R7_9MICO</name>